<gene>
    <name evidence="2" type="ORF">SAMN05444143_101726</name>
</gene>
<accession>A0A1I4S8T6</accession>
<dbReference type="eggNOG" id="COG4775">
    <property type="taxonomic scope" value="Bacteria"/>
</dbReference>
<keyword evidence="1" id="KW-0732">Signal</keyword>
<keyword evidence="3" id="KW-1185">Reference proteome</keyword>
<dbReference type="AlphaFoldDB" id="A0A1I4S8T6"/>
<reference evidence="3" key="1">
    <citation type="submission" date="2016-10" db="EMBL/GenBank/DDBJ databases">
        <authorList>
            <person name="Varghese N."/>
            <person name="Submissions S."/>
        </authorList>
    </citation>
    <scope>NUCLEOTIDE SEQUENCE [LARGE SCALE GENOMIC DNA]</scope>
    <source>
        <strain evidence="3">DSM 4002</strain>
    </source>
</reference>
<dbReference type="RefSeq" id="WP_024981504.1">
    <property type="nucleotide sequence ID" value="NZ_CBCRUM010000004.1"/>
</dbReference>
<dbReference type="Gene3D" id="2.40.160.50">
    <property type="entry name" value="membrane protein fhac: a member of the omp85/tpsb transporter family"/>
    <property type="match status" value="1"/>
</dbReference>
<protein>
    <submittedName>
        <fullName evidence="2">Outer membrane protein assembly factor BamA</fullName>
    </submittedName>
</protein>
<evidence type="ECO:0000313" key="3">
    <source>
        <dbReference type="Proteomes" id="UP000182961"/>
    </source>
</evidence>
<sequence length="565" mass="65734">MKHVIYIFFCSLICSTVFAQKFILKINGGSDQETTTIDSLNYTRQHLNIKSLKNEITDLSEKLKKIGYLDHYPKDLIQKNDSTFSIEFQLNDRINQTYVYIPENELLNPILDDFSTNKNIVIKYNELPTFLEEILRKVEQNGYPLAKLQLTNIKKIKNNLYADLNIKPNSQRKINQIILKNNEAKFFPNNHLTQINKKFKNKLFNQASLKEIQLEFDKYPFANQNKKPELLLSKDSTLIYVYAEKRKANTFDGYIGLGNNEAEKTTINGYLDIHLQNILKQGEKFFIYWKSDGNNQRTFRTGLTLDYLFRTSLGLNAQLHIFKQDSTFQNSKSLVNLNYIINYNTRLNIGIESTTSSDIQNSNTTVSDYTNHFFTTGLNYLKKDPNHDLFPEKTKIEFRFGTGKRNQTNILSSTPNQKQHFIQFNLAHNLYFNSKHSINLRSQNYFLKSNTYLTNELFRFGGLYSIRGFAENSLQGNQVHMILTEYRYLINASLYIHSVLDYTLFNDKSKSKIINNFNKISSIGAGLGLNTKSGLLKLSISNSIKNYNDFNFFNIILNICYNVKF</sequence>
<evidence type="ECO:0000313" key="2">
    <source>
        <dbReference type="EMBL" id="SFM60902.1"/>
    </source>
</evidence>
<dbReference type="Proteomes" id="UP000182961">
    <property type="component" value="Unassembled WGS sequence"/>
</dbReference>
<dbReference type="EMBL" id="FOUT01000001">
    <property type="protein sequence ID" value="SFM60902.1"/>
    <property type="molecule type" value="Genomic_DNA"/>
</dbReference>
<feature type="chain" id="PRO_5010184090" evidence="1">
    <location>
        <begin position="20"/>
        <end position="565"/>
    </location>
</feature>
<proteinExistence type="predicted"/>
<name>A0A1I4S8T6_9FLAO</name>
<evidence type="ECO:0000256" key="1">
    <source>
        <dbReference type="SAM" id="SignalP"/>
    </source>
</evidence>
<feature type="signal peptide" evidence="1">
    <location>
        <begin position="1"/>
        <end position="19"/>
    </location>
</feature>
<organism evidence="2 3">
    <name type="scientific">Flavobacterium succinicans</name>
    <dbReference type="NCBI Taxonomy" id="29536"/>
    <lineage>
        <taxon>Bacteria</taxon>
        <taxon>Pseudomonadati</taxon>
        <taxon>Bacteroidota</taxon>
        <taxon>Flavobacteriia</taxon>
        <taxon>Flavobacteriales</taxon>
        <taxon>Flavobacteriaceae</taxon>
        <taxon>Flavobacterium</taxon>
    </lineage>
</organism>